<feature type="domain" description="Thiamine pyrophosphate enzyme N-terminal TPP-binding" evidence="5">
    <location>
        <begin position="26"/>
        <end position="131"/>
    </location>
</feature>
<evidence type="ECO:0000259" key="5">
    <source>
        <dbReference type="Pfam" id="PF02776"/>
    </source>
</evidence>
<comment type="similarity">
    <text evidence="1">Belongs to the TPP enzyme family.</text>
</comment>
<dbReference type="InterPro" id="IPR012001">
    <property type="entry name" value="Thiamin_PyroP_enz_TPP-bd_dom"/>
</dbReference>
<gene>
    <name evidence="6" type="ORF">ACFQH9_00540</name>
</gene>
<feature type="compositionally biased region" description="Low complexity" evidence="3">
    <location>
        <begin position="1"/>
        <end position="16"/>
    </location>
</feature>
<evidence type="ECO:0000313" key="7">
    <source>
        <dbReference type="Proteomes" id="UP001596119"/>
    </source>
</evidence>
<dbReference type="InterPro" id="IPR045229">
    <property type="entry name" value="TPP_enz"/>
</dbReference>
<organism evidence="6 7">
    <name type="scientific">Pseudonocardia lutea</name>
    <dbReference type="NCBI Taxonomy" id="2172015"/>
    <lineage>
        <taxon>Bacteria</taxon>
        <taxon>Bacillati</taxon>
        <taxon>Actinomycetota</taxon>
        <taxon>Actinomycetes</taxon>
        <taxon>Pseudonocardiales</taxon>
        <taxon>Pseudonocardiaceae</taxon>
        <taxon>Pseudonocardia</taxon>
    </lineage>
</organism>
<reference evidence="7" key="1">
    <citation type="journal article" date="2019" name="Int. J. Syst. Evol. Microbiol.">
        <title>The Global Catalogue of Microorganisms (GCM) 10K type strain sequencing project: providing services to taxonomists for standard genome sequencing and annotation.</title>
        <authorList>
            <consortium name="The Broad Institute Genomics Platform"/>
            <consortium name="The Broad Institute Genome Sequencing Center for Infectious Disease"/>
            <person name="Wu L."/>
            <person name="Ma J."/>
        </authorList>
    </citation>
    <scope>NUCLEOTIDE SEQUENCE [LARGE SCALE GENOMIC DNA]</scope>
    <source>
        <strain evidence="7">CGMCC 4.7397</strain>
    </source>
</reference>
<dbReference type="PANTHER" id="PTHR18968:SF86">
    <property type="entry name" value="ACETOLACTATE SYNTHASE LARGE SUBUNIT ILVX-RELATED"/>
    <property type="match status" value="1"/>
</dbReference>
<accession>A0ABW1HZD0</accession>
<evidence type="ECO:0000256" key="3">
    <source>
        <dbReference type="SAM" id="MobiDB-lite"/>
    </source>
</evidence>
<dbReference type="InterPro" id="IPR029061">
    <property type="entry name" value="THDP-binding"/>
</dbReference>
<protein>
    <submittedName>
        <fullName evidence="6">Acetolactate synthase large subunit</fullName>
    </submittedName>
</protein>
<evidence type="ECO:0000259" key="4">
    <source>
        <dbReference type="Pfam" id="PF02775"/>
    </source>
</evidence>
<dbReference type="NCBIfam" id="NF005760">
    <property type="entry name" value="PRK07586.1"/>
    <property type="match status" value="1"/>
</dbReference>
<dbReference type="RefSeq" id="WP_379562947.1">
    <property type="nucleotide sequence ID" value="NZ_JBHSQK010000001.1"/>
</dbReference>
<feature type="region of interest" description="Disordered" evidence="3">
    <location>
        <begin position="1"/>
        <end position="26"/>
    </location>
</feature>
<evidence type="ECO:0000313" key="6">
    <source>
        <dbReference type="EMBL" id="MFC5946762.1"/>
    </source>
</evidence>
<keyword evidence="7" id="KW-1185">Reference proteome</keyword>
<comment type="caution">
    <text evidence="6">The sequence shown here is derived from an EMBL/GenBank/DDBJ whole genome shotgun (WGS) entry which is preliminary data.</text>
</comment>
<dbReference type="Gene3D" id="3.40.50.970">
    <property type="match status" value="2"/>
</dbReference>
<name>A0ABW1HZD0_9PSEU</name>
<evidence type="ECO:0000256" key="2">
    <source>
        <dbReference type="ARBA" id="ARBA00023052"/>
    </source>
</evidence>
<dbReference type="CDD" id="cd07035">
    <property type="entry name" value="TPP_PYR_POX_like"/>
    <property type="match status" value="1"/>
</dbReference>
<dbReference type="Proteomes" id="UP001596119">
    <property type="component" value="Unassembled WGS sequence"/>
</dbReference>
<dbReference type="Pfam" id="PF02776">
    <property type="entry name" value="TPP_enzyme_N"/>
    <property type="match status" value="1"/>
</dbReference>
<dbReference type="InterPro" id="IPR011766">
    <property type="entry name" value="TPP_enzyme_TPP-bd"/>
</dbReference>
<dbReference type="CDD" id="cd02002">
    <property type="entry name" value="TPP_BFDC"/>
    <property type="match status" value="1"/>
</dbReference>
<keyword evidence="2" id="KW-0786">Thiamine pyrophosphate</keyword>
<dbReference type="Pfam" id="PF02775">
    <property type="entry name" value="TPP_enzyme_C"/>
    <property type="match status" value="1"/>
</dbReference>
<dbReference type="SUPFAM" id="SSF52518">
    <property type="entry name" value="Thiamin diphosphate-binding fold (THDP-binding)"/>
    <property type="match status" value="2"/>
</dbReference>
<dbReference type="PANTHER" id="PTHR18968">
    <property type="entry name" value="THIAMINE PYROPHOSPHATE ENZYMES"/>
    <property type="match status" value="1"/>
</dbReference>
<evidence type="ECO:0000256" key="1">
    <source>
        <dbReference type="ARBA" id="ARBA00007812"/>
    </source>
</evidence>
<feature type="domain" description="Thiamine pyrophosphate enzyme TPP-binding" evidence="4">
    <location>
        <begin position="408"/>
        <end position="541"/>
    </location>
</feature>
<dbReference type="EMBL" id="JBHSQK010000001">
    <property type="protein sequence ID" value="MFC5946762.1"/>
    <property type="molecule type" value="Genomic_DNA"/>
</dbReference>
<sequence length="549" mass="54894">MAGPETGTEPAAETTGGDTGGDTGDRTGAQVLLRTLVDAGVDVCFANPGTSEMHLVAALDAEPRMRAVLTLFEGVATGAADGYARMADKPAATLLHLGPGLANGTANLHNARRAGTPVVNVVGDHALDHKPLDAPLESDVDALAGTVSARVHRSVATADLGRDTADAVAAALGPPPAVSTLLVPADVAWTSAAGLEPGVLAPPVEPGRGALDADALESAAKALRSGEPCILLVGGTGLRERGLVAAHRIAAATSARVLAECFPTRLERGAGVPPITRLAYPGDVAREQLAGTAHLVLAGAASPVTFFGYPGKRGDLVPEGAAVHRVAEIGAAGAIALEALADLVAAEVTDVPRAAAIPPALPTGPLTVQSAAEVVGALLPEGAIVVDESVTSGASLPQATAGSPRHDWLTLTGGAIGFGLPAATGAAVACPDRPVWCLQADGSAMYTISALWTHARENLDITTVLYDNGAYAILRGELLGVGASLPADSPARSLLDLGAPRLDFVALATGMGVPAVRAETAEELAGALRRAAAEPGPHLVAAQVPPLVP</sequence>
<proteinExistence type="inferred from homology"/>